<dbReference type="InterPro" id="IPR032710">
    <property type="entry name" value="NTF2-like_dom_sf"/>
</dbReference>
<dbReference type="EMBL" id="RSCJ01000002">
    <property type="protein sequence ID" value="RUR85702.1"/>
    <property type="molecule type" value="Genomic_DNA"/>
</dbReference>
<dbReference type="OrthoDB" id="9182871at2"/>
<organism evidence="1 2">
    <name type="scientific">Chlorogloeopsis fritschii PCC 6912</name>
    <dbReference type="NCBI Taxonomy" id="211165"/>
    <lineage>
        <taxon>Bacteria</taxon>
        <taxon>Bacillati</taxon>
        <taxon>Cyanobacteriota</taxon>
        <taxon>Cyanophyceae</taxon>
        <taxon>Nostocales</taxon>
        <taxon>Chlorogloeopsidaceae</taxon>
        <taxon>Chlorogloeopsis</taxon>
    </lineage>
</organism>
<sequence>MIPSEEKERADRHKALVREFIDAINTQNWNKLDEVVAIDFVRHSDAAGKPGICNRDQLKEFLRRELETFPDAFESIEDILAEGDKVAVRQRFEGTQLGWMGSYPPSGKKLKAEYIAIYRVQNNQILEAWAEWDNLNGLRQLGHV</sequence>
<dbReference type="AlphaFoldDB" id="A0A3S1FTJ8"/>
<dbReference type="Pfam" id="PF07366">
    <property type="entry name" value="SnoaL"/>
    <property type="match status" value="1"/>
</dbReference>
<dbReference type="Gene3D" id="3.10.450.50">
    <property type="match status" value="1"/>
</dbReference>
<dbReference type="RefSeq" id="WP_016878132.1">
    <property type="nucleotide sequence ID" value="NZ_AJLN01000142.1"/>
</dbReference>
<evidence type="ECO:0000313" key="1">
    <source>
        <dbReference type="EMBL" id="RUR85702.1"/>
    </source>
</evidence>
<dbReference type="SUPFAM" id="SSF54427">
    <property type="entry name" value="NTF2-like"/>
    <property type="match status" value="1"/>
</dbReference>
<evidence type="ECO:0008006" key="3">
    <source>
        <dbReference type="Google" id="ProtNLM"/>
    </source>
</evidence>
<proteinExistence type="predicted"/>
<dbReference type="GO" id="GO:0030638">
    <property type="term" value="P:polyketide metabolic process"/>
    <property type="evidence" value="ECO:0007669"/>
    <property type="project" value="InterPro"/>
</dbReference>
<keyword evidence="2" id="KW-1185">Reference proteome</keyword>
<reference evidence="1 2" key="1">
    <citation type="journal article" date="2019" name="Genome Biol. Evol.">
        <title>Day and night: Metabolic profiles and evolutionary relationships of six axenic non-marine cyanobacteria.</title>
        <authorList>
            <person name="Will S.E."/>
            <person name="Henke P."/>
            <person name="Boedeker C."/>
            <person name="Huang S."/>
            <person name="Brinkmann H."/>
            <person name="Rohde M."/>
            <person name="Jarek M."/>
            <person name="Friedl T."/>
            <person name="Seufert S."/>
            <person name="Schumacher M."/>
            <person name="Overmann J."/>
            <person name="Neumann-Schaal M."/>
            <person name="Petersen J."/>
        </authorList>
    </citation>
    <scope>NUCLEOTIDE SEQUENCE [LARGE SCALE GENOMIC DNA]</scope>
    <source>
        <strain evidence="1 2">PCC 6912</strain>
    </source>
</reference>
<evidence type="ECO:0000313" key="2">
    <source>
        <dbReference type="Proteomes" id="UP000268857"/>
    </source>
</evidence>
<accession>A0A3S1FTJ8</accession>
<gene>
    <name evidence="1" type="ORF">PCC6912_05270</name>
</gene>
<comment type="caution">
    <text evidence="1">The sequence shown here is derived from an EMBL/GenBank/DDBJ whole genome shotgun (WGS) entry which is preliminary data.</text>
</comment>
<dbReference type="PANTHER" id="PTHR38436">
    <property type="entry name" value="POLYKETIDE CYCLASE SNOAL-LIKE DOMAIN"/>
    <property type="match status" value="1"/>
</dbReference>
<protein>
    <recommendedName>
        <fullName evidence="3">Ester cyclase</fullName>
    </recommendedName>
</protein>
<name>A0A3S1FTJ8_CHLFR</name>
<dbReference type="PANTHER" id="PTHR38436:SF1">
    <property type="entry name" value="ESTER CYCLASE"/>
    <property type="match status" value="1"/>
</dbReference>
<dbReference type="STRING" id="211165.GCA_000317285_06126"/>
<dbReference type="InterPro" id="IPR009959">
    <property type="entry name" value="Cyclase_SnoaL-like"/>
</dbReference>
<dbReference type="Proteomes" id="UP000268857">
    <property type="component" value="Unassembled WGS sequence"/>
</dbReference>